<evidence type="ECO:0000256" key="8">
    <source>
        <dbReference type="ARBA" id="ARBA00022490"/>
    </source>
</evidence>
<evidence type="ECO:0000256" key="20">
    <source>
        <dbReference type="HAMAP-Rule" id="MF_00037"/>
    </source>
</evidence>
<dbReference type="PANTHER" id="PTHR21071">
    <property type="entry name" value="UDP-N-ACETYLENOLPYRUVOYLGLUCOSAMINE REDUCTASE"/>
    <property type="match status" value="1"/>
</dbReference>
<protein>
    <recommendedName>
        <fullName evidence="7 20">UDP-N-acetylenolpyruvoylglucosamine reductase</fullName>
        <ecNumber evidence="6 20">1.3.1.98</ecNumber>
    </recommendedName>
    <alternativeName>
        <fullName evidence="18 20">UDP-N-acetylmuramate dehydrogenase</fullName>
    </alternativeName>
</protein>
<feature type="active site" evidence="20">
    <location>
        <position position="342"/>
    </location>
</feature>
<comment type="cofactor">
    <cofactor evidence="1 20">
        <name>FAD</name>
        <dbReference type="ChEBI" id="CHEBI:57692"/>
    </cofactor>
</comment>
<dbReference type="NCBIfam" id="TIGR00179">
    <property type="entry name" value="murB"/>
    <property type="match status" value="1"/>
</dbReference>
<keyword evidence="13 20" id="KW-0133">Cell shape</keyword>
<feature type="active site" evidence="20">
    <location>
        <position position="177"/>
    </location>
</feature>
<feature type="active site" description="Proton donor" evidence="20">
    <location>
        <position position="247"/>
    </location>
</feature>
<keyword evidence="16 20" id="KW-0131">Cell cycle</keyword>
<dbReference type="NCBIfam" id="NF000755">
    <property type="entry name" value="PRK00046.1"/>
    <property type="match status" value="1"/>
</dbReference>
<comment type="catalytic activity">
    <reaction evidence="19 20">
        <text>UDP-N-acetyl-alpha-D-muramate + NADP(+) = UDP-N-acetyl-3-O-(1-carboxyvinyl)-alpha-D-glucosamine + NADPH + H(+)</text>
        <dbReference type="Rhea" id="RHEA:12248"/>
        <dbReference type="ChEBI" id="CHEBI:15378"/>
        <dbReference type="ChEBI" id="CHEBI:57783"/>
        <dbReference type="ChEBI" id="CHEBI:58349"/>
        <dbReference type="ChEBI" id="CHEBI:68483"/>
        <dbReference type="ChEBI" id="CHEBI:70757"/>
        <dbReference type="EC" id="1.3.1.98"/>
    </reaction>
</comment>
<dbReference type="EC" id="1.3.1.98" evidence="6 20"/>
<evidence type="ECO:0000256" key="4">
    <source>
        <dbReference type="ARBA" id="ARBA00004752"/>
    </source>
</evidence>
<evidence type="ECO:0000256" key="14">
    <source>
        <dbReference type="ARBA" id="ARBA00022984"/>
    </source>
</evidence>
<evidence type="ECO:0000256" key="10">
    <source>
        <dbReference type="ARBA" id="ARBA00022630"/>
    </source>
</evidence>
<evidence type="ECO:0000256" key="7">
    <source>
        <dbReference type="ARBA" id="ARBA00015188"/>
    </source>
</evidence>
<accession>A0ABU9G768</accession>
<keyword evidence="17 20" id="KW-0961">Cell wall biogenesis/degradation</keyword>
<dbReference type="HAMAP" id="MF_00037">
    <property type="entry name" value="MurB"/>
    <property type="match status" value="1"/>
</dbReference>
<dbReference type="Pfam" id="PF01565">
    <property type="entry name" value="FAD_binding_4"/>
    <property type="match status" value="1"/>
</dbReference>
<keyword evidence="10 20" id="KW-0285">Flavoprotein</keyword>
<dbReference type="InterPro" id="IPR036635">
    <property type="entry name" value="MurB_C_sf"/>
</dbReference>
<keyword evidence="9 20" id="KW-0132">Cell division</keyword>
<dbReference type="RefSeq" id="WP_341567063.1">
    <property type="nucleotide sequence ID" value="NZ_JBAKAR010000005.1"/>
</dbReference>
<keyword evidence="8 20" id="KW-0963">Cytoplasm</keyword>
<keyword evidence="14 20" id="KW-0573">Peptidoglycan synthesis</keyword>
<dbReference type="Proteomes" id="UP001379949">
    <property type="component" value="Unassembled WGS sequence"/>
</dbReference>
<dbReference type="SUPFAM" id="SSF56176">
    <property type="entry name" value="FAD-binding/transporter-associated domain-like"/>
    <property type="match status" value="1"/>
</dbReference>
<evidence type="ECO:0000256" key="19">
    <source>
        <dbReference type="ARBA" id="ARBA00048914"/>
    </source>
</evidence>
<evidence type="ECO:0000256" key="17">
    <source>
        <dbReference type="ARBA" id="ARBA00023316"/>
    </source>
</evidence>
<evidence type="ECO:0000259" key="21">
    <source>
        <dbReference type="PROSITE" id="PS51387"/>
    </source>
</evidence>
<comment type="pathway">
    <text evidence="4 20">Cell wall biogenesis; peptidoglycan biosynthesis.</text>
</comment>
<evidence type="ECO:0000313" key="23">
    <source>
        <dbReference type="Proteomes" id="UP001379949"/>
    </source>
</evidence>
<evidence type="ECO:0000256" key="16">
    <source>
        <dbReference type="ARBA" id="ARBA00023306"/>
    </source>
</evidence>
<comment type="caution">
    <text evidence="22">The sequence shown here is derived from an EMBL/GenBank/DDBJ whole genome shotgun (WGS) entry which is preliminary data.</text>
</comment>
<sequence>MMHVLEHILSDAPSVVQRDVSLASFNTFSFDYQAQFLALVDDLETLKRVVHWAHSHQLPITVLGGGSNLLIRDHVSGLVIVNQLRGKRLVSEDAETLRLSVAGGENWHDLVSYCVQQGWSGIENLALIPGTVGAAPVQNIGAYGVEVKDVIARVQVLEIDSGQIYWLRAEECGFSYRDSHFKGKWKGRYIITETELCLFKQPRLVLNYGGLKSQIHGESSLRTVFDAVCAVRRSKLPDPNDIANAGSFFKNPVVSVEEHAVLKQRFPDLVSFSFADGYKLAAGWMIDQAGWKGRQHKGVGVYEKQALVLVNHSEHQAASLLELESLIKESVFERYCVQLEREPVELPSVVTAKSHSKESVC</sequence>
<dbReference type="PANTHER" id="PTHR21071:SF4">
    <property type="entry name" value="UDP-N-ACETYLENOLPYRUVOYLGLUCOSAMINE REDUCTASE"/>
    <property type="match status" value="1"/>
</dbReference>
<evidence type="ECO:0000256" key="6">
    <source>
        <dbReference type="ARBA" id="ARBA00012518"/>
    </source>
</evidence>
<keyword evidence="23" id="KW-1185">Reference proteome</keyword>
<evidence type="ECO:0000256" key="12">
    <source>
        <dbReference type="ARBA" id="ARBA00022857"/>
    </source>
</evidence>
<evidence type="ECO:0000256" key="1">
    <source>
        <dbReference type="ARBA" id="ARBA00001974"/>
    </source>
</evidence>
<evidence type="ECO:0000256" key="11">
    <source>
        <dbReference type="ARBA" id="ARBA00022827"/>
    </source>
</evidence>
<name>A0ABU9G768_9GAMM</name>
<dbReference type="InterPro" id="IPR006094">
    <property type="entry name" value="Oxid_FAD_bind_N"/>
</dbReference>
<dbReference type="InterPro" id="IPR036318">
    <property type="entry name" value="FAD-bd_PCMH-like_sf"/>
</dbReference>
<dbReference type="InterPro" id="IPR003170">
    <property type="entry name" value="MurB"/>
</dbReference>
<evidence type="ECO:0000256" key="3">
    <source>
        <dbReference type="ARBA" id="ARBA00004496"/>
    </source>
</evidence>
<dbReference type="EMBL" id="JBAKAR010000005">
    <property type="protein sequence ID" value="MEL0613277.1"/>
    <property type="molecule type" value="Genomic_DNA"/>
</dbReference>
<evidence type="ECO:0000313" key="22">
    <source>
        <dbReference type="EMBL" id="MEL0613277.1"/>
    </source>
</evidence>
<feature type="domain" description="FAD-binding PCMH-type" evidence="21">
    <location>
        <begin position="30"/>
        <end position="201"/>
    </location>
</feature>
<keyword evidence="15 20" id="KW-0560">Oxidoreductase</keyword>
<dbReference type="InterPro" id="IPR016169">
    <property type="entry name" value="FAD-bd_PCMH_sub2"/>
</dbReference>
<evidence type="ECO:0000256" key="15">
    <source>
        <dbReference type="ARBA" id="ARBA00023002"/>
    </source>
</evidence>
<comment type="subcellular location">
    <subcellularLocation>
        <location evidence="3 20">Cytoplasm</location>
    </subcellularLocation>
</comment>
<evidence type="ECO:0000256" key="18">
    <source>
        <dbReference type="ARBA" id="ARBA00031026"/>
    </source>
</evidence>
<dbReference type="Pfam" id="PF02873">
    <property type="entry name" value="MurB_C"/>
    <property type="match status" value="1"/>
</dbReference>
<dbReference type="InterPro" id="IPR011601">
    <property type="entry name" value="MurB_C"/>
</dbReference>
<comment type="similarity">
    <text evidence="5 20">Belongs to the MurB family.</text>
</comment>
<keyword evidence="12 20" id="KW-0521">NADP</keyword>
<dbReference type="GO" id="GO:0008762">
    <property type="term" value="F:UDP-N-acetylmuramate dehydrogenase activity"/>
    <property type="evidence" value="ECO:0007669"/>
    <property type="project" value="UniProtKB-EC"/>
</dbReference>
<dbReference type="InterPro" id="IPR016166">
    <property type="entry name" value="FAD-bd_PCMH"/>
</dbReference>
<dbReference type="Gene3D" id="3.30.465.10">
    <property type="match status" value="1"/>
</dbReference>
<dbReference type="SUPFAM" id="SSF56194">
    <property type="entry name" value="Uridine diphospho-N-Acetylenolpyruvylglucosamine reductase, MurB, C-terminal domain"/>
    <property type="match status" value="1"/>
</dbReference>
<evidence type="ECO:0000256" key="13">
    <source>
        <dbReference type="ARBA" id="ARBA00022960"/>
    </source>
</evidence>
<evidence type="ECO:0000256" key="9">
    <source>
        <dbReference type="ARBA" id="ARBA00022618"/>
    </source>
</evidence>
<gene>
    <name evidence="20 22" type="primary">murB</name>
    <name evidence="22" type="ORF">V6242_08965</name>
</gene>
<comment type="function">
    <text evidence="2 20">Cell wall formation.</text>
</comment>
<dbReference type="PROSITE" id="PS51387">
    <property type="entry name" value="FAD_PCMH"/>
    <property type="match status" value="1"/>
</dbReference>
<evidence type="ECO:0000256" key="2">
    <source>
        <dbReference type="ARBA" id="ARBA00003921"/>
    </source>
</evidence>
<proteinExistence type="inferred from homology"/>
<dbReference type="InterPro" id="IPR016167">
    <property type="entry name" value="FAD-bd_PCMH_sub1"/>
</dbReference>
<evidence type="ECO:0000256" key="5">
    <source>
        <dbReference type="ARBA" id="ARBA00010485"/>
    </source>
</evidence>
<dbReference type="Gene3D" id="3.90.78.10">
    <property type="entry name" value="UDP-N-acetylenolpyruvoylglucosamine reductase, C-terminal domain"/>
    <property type="match status" value="1"/>
</dbReference>
<keyword evidence="11 20" id="KW-0274">FAD</keyword>
<organism evidence="22 23">
    <name type="scientific">Marinomonas arenicola</name>
    <dbReference type="NCBI Taxonomy" id="569601"/>
    <lineage>
        <taxon>Bacteria</taxon>
        <taxon>Pseudomonadati</taxon>
        <taxon>Pseudomonadota</taxon>
        <taxon>Gammaproteobacteria</taxon>
        <taxon>Oceanospirillales</taxon>
        <taxon>Oceanospirillaceae</taxon>
        <taxon>Marinomonas</taxon>
    </lineage>
</organism>
<reference evidence="22 23" key="1">
    <citation type="submission" date="2024-02" db="EMBL/GenBank/DDBJ databases">
        <title>Bacteria isolated from the canopy kelp, Nereocystis luetkeana.</title>
        <authorList>
            <person name="Pfister C.A."/>
            <person name="Younker I.T."/>
            <person name="Light S.H."/>
        </authorList>
    </citation>
    <scope>NUCLEOTIDE SEQUENCE [LARGE SCALE GENOMIC DNA]</scope>
    <source>
        <strain evidence="22 23">TI.4.07</strain>
    </source>
</reference>
<dbReference type="Gene3D" id="3.30.43.10">
    <property type="entry name" value="Uridine Diphospho-n-acetylenolpyruvylglucosamine Reductase, domain 2"/>
    <property type="match status" value="1"/>
</dbReference>